<dbReference type="InterPro" id="IPR008265">
    <property type="entry name" value="Lipase_GDSL_AS"/>
</dbReference>
<reference evidence="2 3" key="1">
    <citation type="submission" date="2018-08" db="EMBL/GenBank/DDBJ databases">
        <authorList>
            <person name="Khan S.A."/>
        </authorList>
    </citation>
    <scope>NUCLEOTIDE SEQUENCE [LARGE SCALE GENOMIC DNA]</scope>
    <source>
        <strain evidence="2 3">GTF-13</strain>
    </source>
</reference>
<dbReference type="Pfam" id="PF13472">
    <property type="entry name" value="Lipase_GDSL_2"/>
    <property type="match status" value="1"/>
</dbReference>
<dbReference type="InterPro" id="IPR036514">
    <property type="entry name" value="SGNH_hydro_sf"/>
</dbReference>
<dbReference type="InterPro" id="IPR051532">
    <property type="entry name" value="Ester_Hydrolysis_Enzymes"/>
</dbReference>
<evidence type="ECO:0000313" key="2">
    <source>
        <dbReference type="EMBL" id="RRJ85376.1"/>
    </source>
</evidence>
<dbReference type="EMBL" id="QWEZ01000001">
    <property type="protein sequence ID" value="RRJ85376.1"/>
    <property type="molecule type" value="Genomic_DNA"/>
</dbReference>
<keyword evidence="3" id="KW-1185">Reference proteome</keyword>
<dbReference type="Gene3D" id="3.40.50.1110">
    <property type="entry name" value="SGNH hydrolase"/>
    <property type="match status" value="1"/>
</dbReference>
<reference evidence="2 3" key="2">
    <citation type="submission" date="2018-12" db="EMBL/GenBank/DDBJ databases">
        <title>Simiduia agarivorans gen. nov., sp. nov., a marine, agarolytic bacterium isolated from shallow coastal water from Keelung, Taiwan.</title>
        <authorList>
            <person name="Shieh W.Y."/>
        </authorList>
    </citation>
    <scope>NUCLEOTIDE SEQUENCE [LARGE SCALE GENOMIC DNA]</scope>
    <source>
        <strain evidence="2 3">GTF-13</strain>
    </source>
</reference>
<organism evidence="2 3">
    <name type="scientific">Aestuariirhabdus litorea</name>
    <dbReference type="NCBI Taxonomy" id="2528527"/>
    <lineage>
        <taxon>Bacteria</taxon>
        <taxon>Pseudomonadati</taxon>
        <taxon>Pseudomonadota</taxon>
        <taxon>Gammaproteobacteria</taxon>
        <taxon>Oceanospirillales</taxon>
        <taxon>Aestuariirhabdaceae</taxon>
        <taxon>Aestuariirhabdus</taxon>
    </lineage>
</organism>
<name>A0A3P3VUS2_9GAMM</name>
<dbReference type="PANTHER" id="PTHR30383">
    <property type="entry name" value="THIOESTERASE 1/PROTEASE 1/LYSOPHOSPHOLIPASE L1"/>
    <property type="match status" value="1"/>
</dbReference>
<dbReference type="PANTHER" id="PTHR30383:SF24">
    <property type="entry name" value="THIOESTERASE 1_PROTEASE 1_LYSOPHOSPHOLIPASE L1"/>
    <property type="match status" value="1"/>
</dbReference>
<dbReference type="InterPro" id="IPR013830">
    <property type="entry name" value="SGNH_hydro"/>
</dbReference>
<dbReference type="PROSITE" id="PS01098">
    <property type="entry name" value="LIPASE_GDSL_SER"/>
    <property type="match status" value="1"/>
</dbReference>
<dbReference type="Proteomes" id="UP000280792">
    <property type="component" value="Unassembled WGS sequence"/>
</dbReference>
<sequence length="208" mass="22803">MHLSIRLLTGLVIVLLSLGRPALASAETLLVLGDSLSAGYGIQQELGWVSLLEKKLQRQNSAFEVVNASVSGETTAGGLQRLPSALERHSPRWVLVELGANDGLRGGNINSMRNNLAAILEQVKRAGAQPILFEMMLPPNYGATYTRLFQQSFSDLASRHDVPLVPFFLADVANEPHLLQEDRMHPTEAAQPLILDRVWPVLEPLLNN</sequence>
<protein>
    <submittedName>
        <fullName evidence="2">Arylesterase</fullName>
    </submittedName>
</protein>
<evidence type="ECO:0000313" key="3">
    <source>
        <dbReference type="Proteomes" id="UP000280792"/>
    </source>
</evidence>
<proteinExistence type="predicted"/>
<dbReference type="SUPFAM" id="SSF52266">
    <property type="entry name" value="SGNH hydrolase"/>
    <property type="match status" value="1"/>
</dbReference>
<evidence type="ECO:0000259" key="1">
    <source>
        <dbReference type="Pfam" id="PF13472"/>
    </source>
</evidence>
<dbReference type="GO" id="GO:0004622">
    <property type="term" value="F:phosphatidylcholine lysophospholipase activity"/>
    <property type="evidence" value="ECO:0007669"/>
    <property type="project" value="TreeGrafter"/>
</dbReference>
<dbReference type="GO" id="GO:0006629">
    <property type="term" value="P:lipid metabolic process"/>
    <property type="evidence" value="ECO:0007669"/>
    <property type="project" value="InterPro"/>
</dbReference>
<feature type="domain" description="SGNH hydrolase-type esterase" evidence="1">
    <location>
        <begin position="31"/>
        <end position="190"/>
    </location>
</feature>
<gene>
    <name evidence="2" type="ORF">D0544_10070</name>
</gene>
<accession>A0A3P3VUS2</accession>
<dbReference type="CDD" id="cd01822">
    <property type="entry name" value="Lysophospholipase_L1_like"/>
    <property type="match status" value="1"/>
</dbReference>
<comment type="caution">
    <text evidence="2">The sequence shown here is derived from an EMBL/GenBank/DDBJ whole genome shotgun (WGS) entry which is preliminary data.</text>
</comment>
<dbReference type="RefSeq" id="WP_125015804.1">
    <property type="nucleotide sequence ID" value="NZ_QWEZ01000001.1"/>
</dbReference>
<dbReference type="AlphaFoldDB" id="A0A3P3VUS2"/>